<dbReference type="OrthoDB" id="2595676at2759"/>
<sequence length="101" mass="10819">MSALRPTLRRFPLRAARPLSTLSAARPLAPLATKPLFASPPALPQNFKGLRFVSNSTPVALEASSVVGDGGMHEPPDCGINVDKPIRMDTFLRDALGQIKN</sequence>
<dbReference type="AlphaFoldDB" id="A0A427YSF0"/>
<protein>
    <submittedName>
        <fullName evidence="1">Uncharacterized protein</fullName>
    </submittedName>
</protein>
<organism evidence="1 2">
    <name type="scientific">Saitozyma podzolica</name>
    <dbReference type="NCBI Taxonomy" id="1890683"/>
    <lineage>
        <taxon>Eukaryota</taxon>
        <taxon>Fungi</taxon>
        <taxon>Dikarya</taxon>
        <taxon>Basidiomycota</taxon>
        <taxon>Agaricomycotina</taxon>
        <taxon>Tremellomycetes</taxon>
        <taxon>Tremellales</taxon>
        <taxon>Trimorphomycetaceae</taxon>
        <taxon>Saitozyma</taxon>
    </lineage>
</organism>
<evidence type="ECO:0000313" key="1">
    <source>
        <dbReference type="EMBL" id="RSH94064.1"/>
    </source>
</evidence>
<dbReference type="Proteomes" id="UP000279259">
    <property type="component" value="Unassembled WGS sequence"/>
</dbReference>
<proteinExistence type="predicted"/>
<accession>A0A427YSF0</accession>
<name>A0A427YSF0_9TREE</name>
<keyword evidence="2" id="KW-1185">Reference proteome</keyword>
<gene>
    <name evidence="1" type="ORF">EHS25_006718</name>
</gene>
<reference evidence="1 2" key="1">
    <citation type="submission" date="2018-11" db="EMBL/GenBank/DDBJ databases">
        <title>Genome sequence of Saitozyma podzolica DSM 27192.</title>
        <authorList>
            <person name="Aliyu H."/>
            <person name="Gorte O."/>
            <person name="Ochsenreither K."/>
        </authorList>
    </citation>
    <scope>NUCLEOTIDE SEQUENCE [LARGE SCALE GENOMIC DNA]</scope>
    <source>
        <strain evidence="1 2">DSM 27192</strain>
    </source>
</reference>
<dbReference type="EMBL" id="RSCD01000003">
    <property type="protein sequence ID" value="RSH94064.1"/>
    <property type="molecule type" value="Genomic_DNA"/>
</dbReference>
<dbReference type="STRING" id="1890683.A0A427YSF0"/>
<comment type="caution">
    <text evidence="1">The sequence shown here is derived from an EMBL/GenBank/DDBJ whole genome shotgun (WGS) entry which is preliminary data.</text>
</comment>
<evidence type="ECO:0000313" key="2">
    <source>
        <dbReference type="Proteomes" id="UP000279259"/>
    </source>
</evidence>